<dbReference type="EMBL" id="JAAGKO020000081">
    <property type="protein sequence ID" value="MDI5967285.1"/>
    <property type="molecule type" value="Genomic_DNA"/>
</dbReference>
<dbReference type="InterPro" id="IPR036415">
    <property type="entry name" value="Lamin_tail_dom_sf"/>
</dbReference>
<organism evidence="2 3">
    <name type="scientific">Streptantibioticus silvisoli</name>
    <dbReference type="NCBI Taxonomy" id="2705255"/>
    <lineage>
        <taxon>Bacteria</taxon>
        <taxon>Bacillati</taxon>
        <taxon>Actinomycetota</taxon>
        <taxon>Actinomycetes</taxon>
        <taxon>Kitasatosporales</taxon>
        <taxon>Streptomycetaceae</taxon>
        <taxon>Streptantibioticus</taxon>
    </lineage>
</organism>
<dbReference type="PROSITE" id="PS51841">
    <property type="entry name" value="LTD"/>
    <property type="match status" value="1"/>
</dbReference>
<sequence length="116" mass="13022">MRFSQIRYESSGKGLNGEYVKLTNGHTYPVDLRSWSLTETYSGHRYVFPDKWLAPGASVWLYSGRGRNGGANLYWNAAGYVWHNPGDLAVLRNGRSTRVDSCGWQGLGRGFTNCLN</sequence>
<comment type="caution">
    <text evidence="2">The sequence shown here is derived from an EMBL/GenBank/DDBJ whole genome shotgun (WGS) entry which is preliminary data.</text>
</comment>
<protein>
    <submittedName>
        <fullName evidence="2">Lamin tail domain-containing protein</fullName>
    </submittedName>
</protein>
<accession>A0ABT6W9Z2</accession>
<dbReference type="Pfam" id="PF00932">
    <property type="entry name" value="LTD"/>
    <property type="match status" value="1"/>
</dbReference>
<name>A0ABT6W9Z2_9ACTN</name>
<gene>
    <name evidence="2" type="ORF">POF43_031945</name>
</gene>
<proteinExistence type="predicted"/>
<dbReference type="SUPFAM" id="SSF74853">
    <property type="entry name" value="Lamin A/C globular tail domain"/>
    <property type="match status" value="1"/>
</dbReference>
<dbReference type="RefSeq" id="WP_271324009.1">
    <property type="nucleotide sequence ID" value="NZ_JAAGKO020000081.1"/>
</dbReference>
<dbReference type="Gene3D" id="2.60.40.1260">
    <property type="entry name" value="Lamin Tail domain"/>
    <property type="match status" value="1"/>
</dbReference>
<reference evidence="2 3" key="1">
    <citation type="submission" date="2023-05" db="EMBL/GenBank/DDBJ databases">
        <title>Streptantibioticus silvisoli sp. nov., acidotolerant actinomycetes 1 from pine litter.</title>
        <authorList>
            <person name="Swiecimska M."/>
            <person name="Golinska P."/>
            <person name="Sangal V."/>
            <person name="Wachnowicz B."/>
            <person name="Goodfellow M."/>
        </authorList>
    </citation>
    <scope>NUCLEOTIDE SEQUENCE [LARGE SCALE GENOMIC DNA]</scope>
    <source>
        <strain evidence="2 3">SL54</strain>
    </source>
</reference>
<feature type="domain" description="LTD" evidence="1">
    <location>
        <begin position="1"/>
        <end position="113"/>
    </location>
</feature>
<dbReference type="Proteomes" id="UP001156398">
    <property type="component" value="Unassembled WGS sequence"/>
</dbReference>
<dbReference type="InterPro" id="IPR001322">
    <property type="entry name" value="Lamin_tail_dom"/>
</dbReference>
<evidence type="ECO:0000313" key="2">
    <source>
        <dbReference type="EMBL" id="MDI5967285.1"/>
    </source>
</evidence>
<keyword evidence="3" id="KW-1185">Reference proteome</keyword>
<evidence type="ECO:0000259" key="1">
    <source>
        <dbReference type="PROSITE" id="PS51841"/>
    </source>
</evidence>
<evidence type="ECO:0000313" key="3">
    <source>
        <dbReference type="Proteomes" id="UP001156398"/>
    </source>
</evidence>